<sequence length="249" mass="28987">MPYTVEIMARLPAYCIARHHIWRSQCPLVCWEIVENHMPHRVMSQFGLQQNILELIDTEVRLHSITRVGHVDADWNSRHIQYLTRWASREALVVDGDLLHGPPSHTMEYLHWFRTRTVLYFRNPIVPPSEADGFHDRSEGYKYMANVLTRIVYMTMNVLPEHEAKIINGVRHIAMGALEHLGQQRRIEMGPVELPLDVPFTYNILVNDLSRLRRDDDQHDVADDVAGMVLLTSLMMIIMEMTVHHSLPL</sequence>
<dbReference type="EMBL" id="JBJUIK010000015">
    <property type="protein sequence ID" value="KAL3502753.1"/>
    <property type="molecule type" value="Genomic_DNA"/>
</dbReference>
<dbReference type="PANTHER" id="PTHR46033">
    <property type="entry name" value="PROTEIN MAIN-LIKE 2"/>
    <property type="match status" value="1"/>
</dbReference>
<dbReference type="PANTHER" id="PTHR46033:SF82">
    <property type="entry name" value="AMINOTRANSFERASE-LIKE PLANT MOBILE DOMAIN-CONTAINING PROTEIN"/>
    <property type="match status" value="1"/>
</dbReference>
<feature type="domain" description="Aminotransferase-like plant mobile" evidence="1">
    <location>
        <begin position="2"/>
        <end position="114"/>
    </location>
</feature>
<evidence type="ECO:0000313" key="2">
    <source>
        <dbReference type="EMBL" id="KAL3502753.1"/>
    </source>
</evidence>
<comment type="caution">
    <text evidence="2">The sequence shown here is derived from an EMBL/GenBank/DDBJ whole genome shotgun (WGS) entry which is preliminary data.</text>
</comment>
<keyword evidence="3" id="KW-1185">Reference proteome</keyword>
<protein>
    <recommendedName>
        <fullName evidence="1">Aminotransferase-like plant mobile domain-containing protein</fullName>
    </recommendedName>
</protein>
<dbReference type="InterPro" id="IPR044824">
    <property type="entry name" value="MAIN-like"/>
</dbReference>
<accession>A0ABD2Y5I2</accession>
<organism evidence="2 3">
    <name type="scientific">Cinchona calisaya</name>
    <dbReference type="NCBI Taxonomy" id="153742"/>
    <lineage>
        <taxon>Eukaryota</taxon>
        <taxon>Viridiplantae</taxon>
        <taxon>Streptophyta</taxon>
        <taxon>Embryophyta</taxon>
        <taxon>Tracheophyta</taxon>
        <taxon>Spermatophyta</taxon>
        <taxon>Magnoliopsida</taxon>
        <taxon>eudicotyledons</taxon>
        <taxon>Gunneridae</taxon>
        <taxon>Pentapetalae</taxon>
        <taxon>asterids</taxon>
        <taxon>lamiids</taxon>
        <taxon>Gentianales</taxon>
        <taxon>Rubiaceae</taxon>
        <taxon>Cinchonoideae</taxon>
        <taxon>Cinchoneae</taxon>
        <taxon>Cinchona</taxon>
    </lineage>
</organism>
<dbReference type="Pfam" id="PF10536">
    <property type="entry name" value="PMD"/>
    <property type="match status" value="1"/>
</dbReference>
<proteinExistence type="predicted"/>
<name>A0ABD2Y5I2_9GENT</name>
<reference evidence="2 3" key="1">
    <citation type="submission" date="2024-11" db="EMBL/GenBank/DDBJ databases">
        <title>A near-complete genome assembly of Cinchona calisaya.</title>
        <authorList>
            <person name="Lian D.C."/>
            <person name="Zhao X.W."/>
            <person name="Wei L."/>
        </authorList>
    </citation>
    <scope>NUCLEOTIDE SEQUENCE [LARGE SCALE GENOMIC DNA]</scope>
    <source>
        <tissue evidence="2">Nenye</tissue>
    </source>
</reference>
<dbReference type="AlphaFoldDB" id="A0ABD2Y5I2"/>
<dbReference type="Proteomes" id="UP001630127">
    <property type="component" value="Unassembled WGS sequence"/>
</dbReference>
<dbReference type="InterPro" id="IPR019557">
    <property type="entry name" value="AminoTfrase-like_pln_mobile"/>
</dbReference>
<gene>
    <name evidence="2" type="ORF">ACH5RR_037202</name>
</gene>
<evidence type="ECO:0000313" key="3">
    <source>
        <dbReference type="Proteomes" id="UP001630127"/>
    </source>
</evidence>
<evidence type="ECO:0000259" key="1">
    <source>
        <dbReference type="Pfam" id="PF10536"/>
    </source>
</evidence>